<protein>
    <submittedName>
        <fullName evidence="1">Uncharacterized protein</fullName>
    </submittedName>
</protein>
<sequence>MAINKRANNMTITVHTAYHLQVDKKLQKLADQVNIEAFQNNLVLACNKKIVGRGNKS</sequence>
<dbReference type="Proteomes" id="UP000199572">
    <property type="component" value="Unassembled WGS sequence"/>
</dbReference>
<keyword evidence="2" id="KW-1185">Reference proteome</keyword>
<accession>A0A1H9SCT9</accession>
<evidence type="ECO:0000313" key="2">
    <source>
        <dbReference type="Proteomes" id="UP000199572"/>
    </source>
</evidence>
<dbReference type="RefSeq" id="WP_175474569.1">
    <property type="nucleotide sequence ID" value="NZ_FOGG01000017.1"/>
</dbReference>
<proteinExistence type="predicted"/>
<dbReference type="AlphaFoldDB" id="A0A1H9SCT9"/>
<organism evidence="1 2">
    <name type="scientific">Pedobacter rhizosphaerae</name>
    <dbReference type="NCBI Taxonomy" id="390241"/>
    <lineage>
        <taxon>Bacteria</taxon>
        <taxon>Pseudomonadati</taxon>
        <taxon>Bacteroidota</taxon>
        <taxon>Sphingobacteriia</taxon>
        <taxon>Sphingobacteriales</taxon>
        <taxon>Sphingobacteriaceae</taxon>
        <taxon>Pedobacter</taxon>
    </lineage>
</organism>
<reference evidence="1 2" key="1">
    <citation type="submission" date="2016-10" db="EMBL/GenBank/DDBJ databases">
        <authorList>
            <person name="de Groot N.N."/>
        </authorList>
    </citation>
    <scope>NUCLEOTIDE SEQUENCE [LARGE SCALE GENOMIC DNA]</scope>
    <source>
        <strain evidence="1 2">DSM 18610</strain>
    </source>
</reference>
<dbReference type="STRING" id="390241.SAMN04488023_11788"/>
<name>A0A1H9SCT9_9SPHI</name>
<dbReference type="EMBL" id="FOGG01000017">
    <property type="protein sequence ID" value="SER82822.1"/>
    <property type="molecule type" value="Genomic_DNA"/>
</dbReference>
<gene>
    <name evidence="1" type="ORF">SAMN04488023_11788</name>
</gene>
<evidence type="ECO:0000313" key="1">
    <source>
        <dbReference type="EMBL" id="SER82822.1"/>
    </source>
</evidence>